<evidence type="ECO:0000313" key="1">
    <source>
        <dbReference type="EMBL" id="CCV08765.1"/>
    </source>
</evidence>
<evidence type="ECO:0000313" key="2">
    <source>
        <dbReference type="Proteomes" id="UP000012062"/>
    </source>
</evidence>
<gene>
    <name evidence="1" type="ORF">MESS2_790057</name>
</gene>
<proteinExistence type="predicted"/>
<dbReference type="Proteomes" id="UP000012062">
    <property type="component" value="Unassembled WGS sequence"/>
</dbReference>
<dbReference type="STRING" id="1297569.MESS2_790057"/>
<organism evidence="1 2">
    <name type="scientific">Mesorhizobium metallidurans STM 2683</name>
    <dbReference type="NCBI Taxonomy" id="1297569"/>
    <lineage>
        <taxon>Bacteria</taxon>
        <taxon>Pseudomonadati</taxon>
        <taxon>Pseudomonadota</taxon>
        <taxon>Alphaproteobacteria</taxon>
        <taxon>Hyphomicrobiales</taxon>
        <taxon>Phyllobacteriaceae</taxon>
        <taxon>Mesorhizobium</taxon>
    </lineage>
</organism>
<dbReference type="EMBL" id="CAUM01000149">
    <property type="protein sequence ID" value="CCV08765.1"/>
    <property type="molecule type" value="Genomic_DNA"/>
</dbReference>
<sequence>MKPTVAAAANALLMGKDAEASPSAAPAAEVLSNWRRLSMNLSVISYAPLWTLFQVG</sequence>
<protein>
    <submittedName>
        <fullName evidence="1">Uncharacterized protein</fullName>
    </submittedName>
</protein>
<dbReference type="AlphaFoldDB" id="M5EXP6"/>
<accession>M5EXP6</accession>
<keyword evidence="2" id="KW-1185">Reference proteome</keyword>
<reference evidence="1 2" key="1">
    <citation type="submission" date="2013-02" db="EMBL/GenBank/DDBJ databases">
        <authorList>
            <person name="Genoscope - CEA"/>
        </authorList>
    </citation>
    <scope>NUCLEOTIDE SEQUENCE [LARGE SCALE GENOMIC DNA]</scope>
    <source>
        <strain evidence="1 2">STM 2683</strain>
    </source>
</reference>
<name>M5EXP6_9HYPH</name>
<comment type="caution">
    <text evidence="1">The sequence shown here is derived from an EMBL/GenBank/DDBJ whole genome shotgun (WGS) entry which is preliminary data.</text>
</comment>